<dbReference type="EMBL" id="JALJOS010000017">
    <property type="protein sequence ID" value="KAK9827762.1"/>
    <property type="molecule type" value="Genomic_DNA"/>
</dbReference>
<keyword evidence="1" id="KW-0596">Phosphopantetheine</keyword>
<evidence type="ECO:0000259" key="3">
    <source>
        <dbReference type="PROSITE" id="PS50075"/>
    </source>
</evidence>
<evidence type="ECO:0000256" key="1">
    <source>
        <dbReference type="ARBA" id="ARBA00022450"/>
    </source>
</evidence>
<keyword evidence="5" id="KW-1185">Reference proteome</keyword>
<dbReference type="Pfam" id="PF00668">
    <property type="entry name" value="Condensation"/>
    <property type="match status" value="1"/>
</dbReference>
<dbReference type="GO" id="GO:0005737">
    <property type="term" value="C:cytoplasm"/>
    <property type="evidence" value="ECO:0007669"/>
    <property type="project" value="TreeGrafter"/>
</dbReference>
<dbReference type="Gene3D" id="3.30.300.30">
    <property type="match status" value="1"/>
</dbReference>
<dbReference type="Gene3D" id="3.40.50.12780">
    <property type="entry name" value="N-terminal domain of ligase-like"/>
    <property type="match status" value="2"/>
</dbReference>
<evidence type="ECO:0000313" key="5">
    <source>
        <dbReference type="Proteomes" id="UP001438707"/>
    </source>
</evidence>
<dbReference type="Gene3D" id="3.30.559.10">
    <property type="entry name" value="Chloramphenicol acetyltransferase-like domain"/>
    <property type="match status" value="1"/>
</dbReference>
<dbReference type="PANTHER" id="PTHR45527:SF1">
    <property type="entry name" value="FATTY ACID SYNTHASE"/>
    <property type="match status" value="1"/>
</dbReference>
<dbReference type="InterPro" id="IPR009081">
    <property type="entry name" value="PP-bd_ACP"/>
</dbReference>
<sequence length="891" mass="97141">MSELVEELQRESSKFTVVDGTSGRELSREVLLREATGLSEALHAWGLRSQDCIVLVGLSTVDYESLLRDCGARLIVTSRPVPRELVDAAVAVGISYVSIALEAEPAGGGDRLQLKFSSKELTNAQDLQPPTSPVSKICQLTYTSGTTGLPKGALVTRSALAKRSLSCKTAMGLTDEDTLGLMVPPSTGTGRFDGWFHSGDSGFLDEDGFLVVTGRIKELISCGGLKFSPDEAGSCLTAWSWTPIRRTDPAYQACLQLHLYTDQRKVDDILQQHTDVAEAAAFAVPEPMLEQVAEAAVVLRPGSKLTPEEAPLAIRRFAAGRLQDFKVPARVHLVESIPRSSGQKVQRWRLAELFSPQQNSKQSRAVTMSHEDILEDVEVAWEEELGTAPASGTANFFQSGGGSMQAAAFSINLSSRLGFKIDSATVFTCPEPERLASSLQHQLATVHSQGLKGSPVYVELKRSPQTQRDAGIPCAKLRSNPSLPQSALKIGSGLDLAGPLDLEAIQQGYRALLARHEALRTILKPQAAGQMPLLFVQPLTEQLQHFQVTAASTIGEAIAIAQDSWAQDYDLEKGPPVRMHVIKMGAQHHWLLLKVHHGFADQLSVLIMLRDLAAFYSSYVTNQRPELPHLPVQDLDFSAWLWKQEESGCFEHHQAFWHQQFAASDSGLQGIKVEKPMHTVNPVSLPIRIPLCTMQHVRSIAKEHQTSIMTIVLAAYAAASAEALSRRDVSVETVQSGRDHPALQDVVSCIAAFLPVSLPEAGVHKTSALLQHTASQLNAARRYSMPRRLLQRAAGDLASALPFLCLNADLDMTRSCPDFHGLHSARLDLRNFTTPYASAMLVGYRRICLFLRADAEGALAGSLSYDPKYLSASSAKLLSDKFQDLMASDWS</sequence>
<dbReference type="PROSITE" id="PS00455">
    <property type="entry name" value="AMP_BINDING"/>
    <property type="match status" value="1"/>
</dbReference>
<name>A0AAW1R3E4_9CHLO</name>
<dbReference type="InterPro" id="IPR001242">
    <property type="entry name" value="Condensation_dom"/>
</dbReference>
<dbReference type="SUPFAM" id="SSF47336">
    <property type="entry name" value="ACP-like"/>
    <property type="match status" value="1"/>
</dbReference>
<dbReference type="AlphaFoldDB" id="A0AAW1R3E4"/>
<dbReference type="PROSITE" id="PS50075">
    <property type="entry name" value="CARRIER"/>
    <property type="match status" value="1"/>
</dbReference>
<proteinExistence type="predicted"/>
<dbReference type="Pfam" id="PF00550">
    <property type="entry name" value="PP-binding"/>
    <property type="match status" value="1"/>
</dbReference>
<dbReference type="InterPro" id="IPR036736">
    <property type="entry name" value="ACP-like_sf"/>
</dbReference>
<dbReference type="InterPro" id="IPR025110">
    <property type="entry name" value="AMP-bd_C"/>
</dbReference>
<dbReference type="InterPro" id="IPR023213">
    <property type="entry name" value="CAT-like_dom_sf"/>
</dbReference>
<dbReference type="Pfam" id="PF00501">
    <property type="entry name" value="AMP-binding"/>
    <property type="match status" value="1"/>
</dbReference>
<dbReference type="PANTHER" id="PTHR45527">
    <property type="entry name" value="NONRIBOSOMAL PEPTIDE SYNTHETASE"/>
    <property type="match status" value="1"/>
</dbReference>
<dbReference type="GO" id="GO:0044550">
    <property type="term" value="P:secondary metabolite biosynthetic process"/>
    <property type="evidence" value="ECO:0007669"/>
    <property type="project" value="TreeGrafter"/>
</dbReference>
<dbReference type="InterPro" id="IPR045851">
    <property type="entry name" value="AMP-bd_C_sf"/>
</dbReference>
<dbReference type="SUPFAM" id="SSF52777">
    <property type="entry name" value="CoA-dependent acyltransferases"/>
    <property type="match status" value="2"/>
</dbReference>
<evidence type="ECO:0000256" key="2">
    <source>
        <dbReference type="ARBA" id="ARBA00022553"/>
    </source>
</evidence>
<dbReference type="Gene3D" id="1.10.1200.10">
    <property type="entry name" value="ACP-like"/>
    <property type="match status" value="1"/>
</dbReference>
<dbReference type="Pfam" id="PF13193">
    <property type="entry name" value="AMP-binding_C"/>
    <property type="match status" value="1"/>
</dbReference>
<reference evidence="4 5" key="1">
    <citation type="journal article" date="2024" name="Nat. Commun.">
        <title>Phylogenomics reveals the evolutionary origins of lichenization in chlorophyte algae.</title>
        <authorList>
            <person name="Puginier C."/>
            <person name="Libourel C."/>
            <person name="Otte J."/>
            <person name="Skaloud P."/>
            <person name="Haon M."/>
            <person name="Grisel S."/>
            <person name="Petersen M."/>
            <person name="Berrin J.G."/>
            <person name="Delaux P.M."/>
            <person name="Dal Grande F."/>
            <person name="Keller J."/>
        </authorList>
    </citation>
    <scope>NUCLEOTIDE SEQUENCE [LARGE SCALE GENOMIC DNA]</scope>
    <source>
        <strain evidence="4 5">SAG 2145</strain>
    </source>
</reference>
<dbReference type="Proteomes" id="UP001438707">
    <property type="component" value="Unassembled WGS sequence"/>
</dbReference>
<comment type="caution">
    <text evidence="4">The sequence shown here is derived from an EMBL/GenBank/DDBJ whole genome shotgun (WGS) entry which is preliminary data.</text>
</comment>
<dbReference type="GO" id="GO:0043041">
    <property type="term" value="P:amino acid activation for nonribosomal peptide biosynthetic process"/>
    <property type="evidence" value="ECO:0007669"/>
    <property type="project" value="TreeGrafter"/>
</dbReference>
<dbReference type="SUPFAM" id="SSF56801">
    <property type="entry name" value="Acetyl-CoA synthetase-like"/>
    <property type="match status" value="3"/>
</dbReference>
<gene>
    <name evidence="4" type="ORF">WJX74_001347</name>
</gene>
<evidence type="ECO:0000313" key="4">
    <source>
        <dbReference type="EMBL" id="KAK9827762.1"/>
    </source>
</evidence>
<feature type="domain" description="Carrier" evidence="3">
    <location>
        <begin position="368"/>
        <end position="443"/>
    </location>
</feature>
<dbReference type="GO" id="GO:0003824">
    <property type="term" value="F:catalytic activity"/>
    <property type="evidence" value="ECO:0007669"/>
    <property type="project" value="InterPro"/>
</dbReference>
<dbReference type="InterPro" id="IPR042099">
    <property type="entry name" value="ANL_N_sf"/>
</dbReference>
<dbReference type="Gene3D" id="3.30.559.30">
    <property type="entry name" value="Nonribosomal peptide synthetase, condensation domain"/>
    <property type="match status" value="1"/>
</dbReference>
<dbReference type="InterPro" id="IPR020845">
    <property type="entry name" value="AMP-binding_CS"/>
</dbReference>
<dbReference type="InterPro" id="IPR000873">
    <property type="entry name" value="AMP-dep_synth/lig_dom"/>
</dbReference>
<protein>
    <recommendedName>
        <fullName evidence="3">Carrier domain-containing protein</fullName>
    </recommendedName>
</protein>
<keyword evidence="2" id="KW-0597">Phosphoprotein</keyword>
<dbReference type="GO" id="GO:0031177">
    <property type="term" value="F:phosphopantetheine binding"/>
    <property type="evidence" value="ECO:0007669"/>
    <property type="project" value="TreeGrafter"/>
</dbReference>
<accession>A0AAW1R3E4</accession>
<organism evidence="4 5">
    <name type="scientific">Apatococcus lobatus</name>
    <dbReference type="NCBI Taxonomy" id="904363"/>
    <lineage>
        <taxon>Eukaryota</taxon>
        <taxon>Viridiplantae</taxon>
        <taxon>Chlorophyta</taxon>
        <taxon>core chlorophytes</taxon>
        <taxon>Trebouxiophyceae</taxon>
        <taxon>Chlorellales</taxon>
        <taxon>Chlorellaceae</taxon>
        <taxon>Apatococcus</taxon>
    </lineage>
</organism>